<feature type="compositionally biased region" description="Low complexity" evidence="1">
    <location>
        <begin position="33"/>
        <end position="43"/>
    </location>
</feature>
<evidence type="ECO:0000256" key="1">
    <source>
        <dbReference type="SAM" id="MobiDB-lite"/>
    </source>
</evidence>
<organism evidence="2 3">
    <name type="scientific">Oryzias melastigma</name>
    <name type="common">Marine medaka</name>
    <dbReference type="NCBI Taxonomy" id="30732"/>
    <lineage>
        <taxon>Eukaryota</taxon>
        <taxon>Metazoa</taxon>
        <taxon>Chordata</taxon>
        <taxon>Craniata</taxon>
        <taxon>Vertebrata</taxon>
        <taxon>Euteleostomi</taxon>
        <taxon>Actinopterygii</taxon>
        <taxon>Neopterygii</taxon>
        <taxon>Teleostei</taxon>
        <taxon>Neoteleostei</taxon>
        <taxon>Acanthomorphata</taxon>
        <taxon>Ovalentaria</taxon>
        <taxon>Atherinomorphae</taxon>
        <taxon>Beloniformes</taxon>
        <taxon>Adrianichthyidae</taxon>
        <taxon>Oryziinae</taxon>
        <taxon>Oryzias</taxon>
    </lineage>
</organism>
<protein>
    <submittedName>
        <fullName evidence="2">Uncharacterized protein</fullName>
    </submittedName>
</protein>
<evidence type="ECO:0000313" key="2">
    <source>
        <dbReference type="EMBL" id="KAF6721454.1"/>
    </source>
</evidence>
<feature type="region of interest" description="Disordered" evidence="1">
    <location>
        <begin position="1"/>
        <end position="45"/>
    </location>
</feature>
<gene>
    <name evidence="2" type="ORF">FQA47_014686</name>
</gene>
<name>A0A834F514_ORYME</name>
<dbReference type="AlphaFoldDB" id="A0A834F514"/>
<evidence type="ECO:0000313" key="3">
    <source>
        <dbReference type="Proteomes" id="UP000646548"/>
    </source>
</evidence>
<reference evidence="2" key="1">
    <citation type="journal article" name="BMC Genomics">
        <title>Long-read sequencing and de novo genome assembly of marine medaka (Oryzias melastigma).</title>
        <authorList>
            <person name="Liang P."/>
            <person name="Saqib H.S.A."/>
            <person name="Ni X."/>
            <person name="Shen Y."/>
        </authorList>
    </citation>
    <scope>NUCLEOTIDE SEQUENCE</scope>
    <source>
        <strain evidence="2">Bigg-433</strain>
    </source>
</reference>
<proteinExistence type="predicted"/>
<accession>A0A834F514</accession>
<dbReference type="EMBL" id="WKFB01000490">
    <property type="protein sequence ID" value="KAF6721454.1"/>
    <property type="molecule type" value="Genomic_DNA"/>
</dbReference>
<comment type="caution">
    <text evidence="2">The sequence shown here is derived from an EMBL/GenBank/DDBJ whole genome shotgun (WGS) entry which is preliminary data.</text>
</comment>
<sequence length="132" mass="14594">MDPHRGYPPLTQEQLRQPPQPPTHPNAHSEKVSSSSLSFFSTSSPPPYRWSQAAFNNPTHNHASTPQATPLMLHYSHAGRQCQFPRQDSCLPGPDWIAAVQRGAETWASGFYTSLQGLTLASSRWASNGKKL</sequence>
<dbReference type="Proteomes" id="UP000646548">
    <property type="component" value="Unassembled WGS sequence"/>
</dbReference>